<evidence type="ECO:0000313" key="3">
    <source>
        <dbReference type="Proteomes" id="UP000199582"/>
    </source>
</evidence>
<sequence length="55" mass="5460">MKLKIGLAALAIVAMPSLALAAGGCNYGSQKQAISCADGTVWDSASNTCVSQVSS</sequence>
<keyword evidence="1" id="KW-0732">Signal</keyword>
<protein>
    <recommendedName>
        <fullName evidence="4">Chitin binding Peritrophin-A domain-containing protein</fullName>
    </recommendedName>
</protein>
<gene>
    <name evidence="2" type="ORF">SAMN05443999_103118</name>
</gene>
<accession>A0A1H7LRG8</accession>
<dbReference type="EMBL" id="FOAG01000003">
    <property type="protein sequence ID" value="SEL01531.1"/>
    <property type="molecule type" value="Genomic_DNA"/>
</dbReference>
<evidence type="ECO:0008006" key="4">
    <source>
        <dbReference type="Google" id="ProtNLM"/>
    </source>
</evidence>
<organism evidence="2 3">
    <name type="scientific">Roseovarius azorensis</name>
    <dbReference type="NCBI Taxonomy" id="1287727"/>
    <lineage>
        <taxon>Bacteria</taxon>
        <taxon>Pseudomonadati</taxon>
        <taxon>Pseudomonadota</taxon>
        <taxon>Alphaproteobacteria</taxon>
        <taxon>Rhodobacterales</taxon>
        <taxon>Roseobacteraceae</taxon>
        <taxon>Roseovarius</taxon>
    </lineage>
</organism>
<dbReference type="Proteomes" id="UP000199582">
    <property type="component" value="Unassembled WGS sequence"/>
</dbReference>
<feature type="chain" id="PRO_5009299691" description="Chitin binding Peritrophin-A domain-containing protein" evidence="1">
    <location>
        <begin position="22"/>
        <end position="55"/>
    </location>
</feature>
<keyword evidence="3" id="KW-1185">Reference proteome</keyword>
<dbReference type="AlphaFoldDB" id="A0A1H7LRG8"/>
<evidence type="ECO:0000313" key="2">
    <source>
        <dbReference type="EMBL" id="SEL01531.1"/>
    </source>
</evidence>
<dbReference type="RefSeq" id="WP_175544707.1">
    <property type="nucleotide sequence ID" value="NZ_FOAG01000003.1"/>
</dbReference>
<evidence type="ECO:0000256" key="1">
    <source>
        <dbReference type="SAM" id="SignalP"/>
    </source>
</evidence>
<dbReference type="PROSITE" id="PS51257">
    <property type="entry name" value="PROKAR_LIPOPROTEIN"/>
    <property type="match status" value="1"/>
</dbReference>
<dbReference type="STRING" id="1287727.SAMN05443999_103118"/>
<reference evidence="2 3" key="1">
    <citation type="submission" date="2016-10" db="EMBL/GenBank/DDBJ databases">
        <authorList>
            <person name="de Groot N.N."/>
        </authorList>
    </citation>
    <scope>NUCLEOTIDE SEQUENCE [LARGE SCALE GENOMIC DNA]</scope>
    <source>
        <strain evidence="2 3">DSM 100674</strain>
    </source>
</reference>
<feature type="signal peptide" evidence="1">
    <location>
        <begin position="1"/>
        <end position="21"/>
    </location>
</feature>
<name>A0A1H7LRG8_9RHOB</name>
<proteinExistence type="predicted"/>